<dbReference type="EMBL" id="CAADRA010007392">
    <property type="protein sequence ID" value="VFU00829.1"/>
    <property type="molecule type" value="Genomic_DNA"/>
</dbReference>
<dbReference type="GO" id="GO:0008270">
    <property type="term" value="F:zinc ion binding"/>
    <property type="evidence" value="ECO:0007669"/>
    <property type="project" value="UniProtKB-KW"/>
</dbReference>
<dbReference type="Gene3D" id="3.40.30.10">
    <property type="entry name" value="Glutaredoxin"/>
    <property type="match status" value="1"/>
</dbReference>
<comment type="subcellular location">
    <subcellularLocation>
        <location evidence="2">Endoplasmic reticulum membrane</location>
        <topology evidence="2">Multi-pass membrane protein</topology>
    </subcellularLocation>
</comment>
<keyword evidence="9" id="KW-0863">Zinc-finger</keyword>
<dbReference type="PANTHER" id="PTHR12692">
    <property type="entry name" value="DOLICHYL-DIPHOSPHOOLIGOSACCHARIDE--PROTEIN GLYCOSYLTRANSFERASE-RELATED"/>
    <property type="match status" value="1"/>
</dbReference>
<comment type="function">
    <text evidence="1">Subunit of the oligosaccharyl transferase (OST) complex that catalyzes the initial transfer of a defined glycan (Glc(3)Man(9)GlcNAc(2) in eukaryotes) from the lipid carrier dolichol-pyrophosphate to an asparagine residue within an Asn-X-Ser/Thr consensus motif in nascent polypeptide chains, the first step in protein N-glycosylation. N-glycosylation occurs cotranslationally and the complex associates with the Sec61 complex at the channel-forming translocon complex that mediates protein translocation across the endoplasmic reticulum (ER). All subunits are required for a maximal enzyme activity.</text>
</comment>
<dbReference type="OrthoDB" id="67566at2759"/>
<accession>A0A485LU38</accession>
<evidence type="ECO:0000256" key="6">
    <source>
        <dbReference type="ARBA" id="ARBA00022824"/>
    </source>
</evidence>
<dbReference type="AlphaFoldDB" id="A0A485LU38"/>
<dbReference type="EMBL" id="VJMH01007366">
    <property type="protein sequence ID" value="KAF0683803.1"/>
    <property type="molecule type" value="Genomic_DNA"/>
</dbReference>
<evidence type="ECO:0000256" key="1">
    <source>
        <dbReference type="ARBA" id="ARBA00002791"/>
    </source>
</evidence>
<dbReference type="GO" id="GO:0018279">
    <property type="term" value="P:protein N-linked glycosylation via asparagine"/>
    <property type="evidence" value="ECO:0007669"/>
    <property type="project" value="TreeGrafter"/>
</dbReference>
<feature type="domain" description="C2H2-type" evidence="11">
    <location>
        <begin position="128"/>
        <end position="155"/>
    </location>
</feature>
<evidence type="ECO:0000256" key="3">
    <source>
        <dbReference type="ARBA" id="ARBA00009561"/>
    </source>
</evidence>
<evidence type="ECO:0000256" key="8">
    <source>
        <dbReference type="ARBA" id="ARBA00023136"/>
    </source>
</evidence>
<proteinExistence type="inferred from homology"/>
<evidence type="ECO:0000256" key="7">
    <source>
        <dbReference type="ARBA" id="ARBA00022989"/>
    </source>
</evidence>
<gene>
    <name evidence="13" type="primary">Aste57867_24187</name>
    <name evidence="12" type="ORF">As57867_024113</name>
    <name evidence="13" type="ORF">ASTE57867_24187</name>
</gene>
<comment type="similarity">
    <text evidence="3">Belongs to the OST3/OST6 family.</text>
</comment>
<feature type="transmembrane region" description="Helical" evidence="10">
    <location>
        <begin position="330"/>
        <end position="350"/>
    </location>
</feature>
<keyword evidence="5" id="KW-0732">Signal</keyword>
<feature type="transmembrane region" description="Helical" evidence="10">
    <location>
        <begin position="46"/>
        <end position="63"/>
    </location>
</feature>
<keyword evidence="7 10" id="KW-1133">Transmembrane helix</keyword>
<evidence type="ECO:0000313" key="13">
    <source>
        <dbReference type="EMBL" id="VFU00829.1"/>
    </source>
</evidence>
<evidence type="ECO:0000256" key="5">
    <source>
        <dbReference type="ARBA" id="ARBA00022729"/>
    </source>
</evidence>
<evidence type="ECO:0000256" key="9">
    <source>
        <dbReference type="PROSITE-ProRule" id="PRU00042"/>
    </source>
</evidence>
<name>A0A485LU38_9STRA</name>
<dbReference type="PROSITE" id="PS50157">
    <property type="entry name" value="ZINC_FINGER_C2H2_2"/>
    <property type="match status" value="1"/>
</dbReference>
<evidence type="ECO:0000313" key="14">
    <source>
        <dbReference type="Proteomes" id="UP000332933"/>
    </source>
</evidence>
<keyword evidence="4 10" id="KW-0812">Transmembrane</keyword>
<reference evidence="12" key="2">
    <citation type="submission" date="2019-06" db="EMBL/GenBank/DDBJ databases">
        <title>Genomics analysis of Aphanomyces spp. identifies a new class of oomycete effector associated with host adaptation.</title>
        <authorList>
            <person name="Gaulin E."/>
        </authorList>
    </citation>
    <scope>NUCLEOTIDE SEQUENCE</scope>
    <source>
        <strain evidence="12">CBS 578.67</strain>
    </source>
</reference>
<dbReference type="InterPro" id="IPR021149">
    <property type="entry name" value="OligosaccharylTrfase_OST3/OST6"/>
</dbReference>
<keyword evidence="9" id="KW-0479">Metal-binding</keyword>
<evidence type="ECO:0000256" key="4">
    <source>
        <dbReference type="ARBA" id="ARBA00022692"/>
    </source>
</evidence>
<keyword evidence="8 10" id="KW-0472">Membrane</keyword>
<feature type="transmembrane region" description="Helical" evidence="10">
    <location>
        <begin position="371"/>
        <end position="389"/>
    </location>
</feature>
<dbReference type="GO" id="GO:0008250">
    <property type="term" value="C:oligosaccharyltransferase complex"/>
    <property type="evidence" value="ECO:0007669"/>
    <property type="project" value="TreeGrafter"/>
</dbReference>
<keyword evidence="9" id="KW-0862">Zinc</keyword>
<dbReference type="InterPro" id="IPR013087">
    <property type="entry name" value="Znf_C2H2_type"/>
</dbReference>
<feature type="transmembrane region" description="Helical" evidence="10">
    <location>
        <begin position="239"/>
        <end position="258"/>
    </location>
</feature>
<evidence type="ECO:0000256" key="10">
    <source>
        <dbReference type="SAM" id="Phobius"/>
    </source>
</evidence>
<evidence type="ECO:0000256" key="2">
    <source>
        <dbReference type="ARBA" id="ARBA00004477"/>
    </source>
</evidence>
<keyword evidence="14" id="KW-1185">Reference proteome</keyword>
<reference evidence="13 14" key="1">
    <citation type="submission" date="2019-03" db="EMBL/GenBank/DDBJ databases">
        <authorList>
            <person name="Gaulin E."/>
            <person name="Dumas B."/>
        </authorList>
    </citation>
    <scope>NUCLEOTIDE SEQUENCE [LARGE SCALE GENOMIC DNA]</scope>
    <source>
        <strain evidence="13">CBS 568.67</strain>
    </source>
</reference>
<organism evidence="13 14">
    <name type="scientific">Aphanomyces stellatus</name>
    <dbReference type="NCBI Taxonomy" id="120398"/>
    <lineage>
        <taxon>Eukaryota</taxon>
        <taxon>Sar</taxon>
        <taxon>Stramenopiles</taxon>
        <taxon>Oomycota</taxon>
        <taxon>Saprolegniomycetes</taxon>
        <taxon>Saprolegniales</taxon>
        <taxon>Verrucalvaceae</taxon>
        <taxon>Aphanomyces</taxon>
    </lineage>
</organism>
<dbReference type="Pfam" id="PF04756">
    <property type="entry name" value="OST3_OST6"/>
    <property type="match status" value="1"/>
</dbReference>
<evidence type="ECO:0000259" key="11">
    <source>
        <dbReference type="PROSITE" id="PS50157"/>
    </source>
</evidence>
<evidence type="ECO:0000313" key="12">
    <source>
        <dbReference type="EMBL" id="KAF0683803.1"/>
    </source>
</evidence>
<dbReference type="Proteomes" id="UP000332933">
    <property type="component" value="Unassembled WGS sequence"/>
</dbReference>
<feature type="transmembrane region" description="Helical" evidence="10">
    <location>
        <begin position="270"/>
        <end position="292"/>
    </location>
</feature>
<keyword evidence="6" id="KW-0256">Endoplasmic reticulum</keyword>
<dbReference type="PANTHER" id="PTHR12692:SF0">
    <property type="entry name" value="GH11935P"/>
    <property type="match status" value="1"/>
</dbReference>
<sequence>MKLVQRIERKTYPDEAANPIAAICPRTRFHTAHSSSGAAIAMMLRWNRVACVFVVVILAIFLHETTCQGKTTQLDLKSDDATTQALDKLSDESAKLLHWDLRQYNRFVVNSTRQFGIAVLITATAESYRCEMCGQLETDFAAVAQHYAKHRSDRQNPLPLYFAVFDADRIREFFLKHKISHVPLVGYFHPKTTASHADSSSSFHLSAGDALLGAPSILDYCNKMHSTDIPKMVSFRRTFTISSVIALLFAATAHYAHLHFDTLLTLLTSRWLWFTLSMAVYAFSISGLLHNITQPSLLQPWPPSSSSRMAHATTSSLLHPAPDHQHAVEGLAAAMMGVLAGAIIILLGLRTTPPLSIAHSPLRMFHQSAQNAIYLALLLCLLYTLLTWIEFKRPWYSLYAALPRSVQAALAQLYLSKTTRWFVDAIDILWWWVAAPDVF</sequence>
<protein>
    <submittedName>
        <fullName evidence="13">Aste57867_24187 protein</fullName>
    </submittedName>
</protein>